<accession>R9A7B6</accession>
<dbReference type="AlphaFoldDB" id="R9A7B6"/>
<gene>
    <name evidence="1" type="ORF">LEP1GSC195_2925</name>
</gene>
<keyword evidence="2" id="KW-1185">Reference proteome</keyword>
<reference evidence="1" key="1">
    <citation type="submission" date="2013-04" db="EMBL/GenBank/DDBJ databases">
        <authorList>
            <person name="Harkins D.M."/>
            <person name="Durkin A.S."/>
            <person name="Brinkac L.M."/>
            <person name="Haft D.H."/>
            <person name="Selengut J.D."/>
            <person name="Sanka R."/>
            <person name="DePew J."/>
            <person name="Purushe J."/>
            <person name="Galloway R.L."/>
            <person name="Vinetz J.M."/>
            <person name="Sutton G.G."/>
            <person name="Nierman W.C."/>
            <person name="Fouts D.E."/>
        </authorList>
    </citation>
    <scope>NUCLEOTIDE SEQUENCE [LARGE SCALE GENOMIC DNA]</scope>
    <source>
        <strain evidence="1">CDC</strain>
    </source>
</reference>
<sequence>MFYHPKSRRFCILYLENKIHITKSQSAENREWLYQSISF</sequence>
<protein>
    <submittedName>
        <fullName evidence="1">Uncharacterized protein</fullName>
    </submittedName>
</protein>
<dbReference type="EMBL" id="AOGZ02000014">
    <property type="protein sequence ID" value="EOQ96140.1"/>
    <property type="molecule type" value="Genomic_DNA"/>
</dbReference>
<comment type="caution">
    <text evidence="1">The sequence shown here is derived from an EMBL/GenBank/DDBJ whole genome shotgun (WGS) entry which is preliminary data.</text>
</comment>
<name>R9A7B6_9LEPT</name>
<proteinExistence type="predicted"/>
<evidence type="ECO:0000313" key="1">
    <source>
        <dbReference type="EMBL" id="EOQ96140.1"/>
    </source>
</evidence>
<organism evidence="1 2">
    <name type="scientific">Leptospira wolbachii serovar Codice str. CDC</name>
    <dbReference type="NCBI Taxonomy" id="1218599"/>
    <lineage>
        <taxon>Bacteria</taxon>
        <taxon>Pseudomonadati</taxon>
        <taxon>Spirochaetota</taxon>
        <taxon>Spirochaetia</taxon>
        <taxon>Leptospirales</taxon>
        <taxon>Leptospiraceae</taxon>
        <taxon>Leptospira</taxon>
    </lineage>
</organism>
<evidence type="ECO:0000313" key="2">
    <source>
        <dbReference type="Proteomes" id="UP000013984"/>
    </source>
</evidence>
<dbReference type="Proteomes" id="UP000013984">
    <property type="component" value="Unassembled WGS sequence"/>
</dbReference>